<organism evidence="2 3">
    <name type="scientific">Promicromonospora iranensis</name>
    <dbReference type="NCBI Taxonomy" id="1105144"/>
    <lineage>
        <taxon>Bacteria</taxon>
        <taxon>Bacillati</taxon>
        <taxon>Actinomycetota</taxon>
        <taxon>Actinomycetes</taxon>
        <taxon>Micrococcales</taxon>
        <taxon>Promicromonosporaceae</taxon>
        <taxon>Promicromonospora</taxon>
    </lineage>
</organism>
<evidence type="ECO:0000313" key="2">
    <source>
        <dbReference type="EMBL" id="MDR7383158.1"/>
    </source>
</evidence>
<dbReference type="SMART" id="SM00710">
    <property type="entry name" value="PbH1"/>
    <property type="match status" value="3"/>
</dbReference>
<evidence type="ECO:0000313" key="3">
    <source>
        <dbReference type="Proteomes" id="UP001183585"/>
    </source>
</evidence>
<accession>A0ABU2CPB0</accession>
<evidence type="ECO:0008006" key="4">
    <source>
        <dbReference type="Google" id="ProtNLM"/>
    </source>
</evidence>
<reference evidence="2 3" key="1">
    <citation type="submission" date="2023-07" db="EMBL/GenBank/DDBJ databases">
        <title>Sequencing the genomes of 1000 actinobacteria strains.</title>
        <authorList>
            <person name="Klenk H.-P."/>
        </authorList>
    </citation>
    <scope>NUCLEOTIDE SEQUENCE [LARGE SCALE GENOMIC DNA]</scope>
    <source>
        <strain evidence="2 3">DSM 45554</strain>
    </source>
</reference>
<dbReference type="SUPFAM" id="SSF51126">
    <property type="entry name" value="Pectin lyase-like"/>
    <property type="match status" value="1"/>
</dbReference>
<evidence type="ECO:0000256" key="1">
    <source>
        <dbReference type="SAM" id="SignalP"/>
    </source>
</evidence>
<dbReference type="Proteomes" id="UP001183585">
    <property type="component" value="Unassembled WGS sequence"/>
</dbReference>
<dbReference type="Gene3D" id="2.160.20.10">
    <property type="entry name" value="Single-stranded right-handed beta-helix, Pectin lyase-like"/>
    <property type="match status" value="1"/>
</dbReference>
<feature type="chain" id="PRO_5046117723" description="Parallel beta helix pectate lyase-like protein" evidence="1">
    <location>
        <begin position="34"/>
        <end position="391"/>
    </location>
</feature>
<dbReference type="InterPro" id="IPR006311">
    <property type="entry name" value="TAT_signal"/>
</dbReference>
<feature type="signal peptide" evidence="1">
    <location>
        <begin position="1"/>
        <end position="33"/>
    </location>
</feature>
<dbReference type="InterPro" id="IPR006626">
    <property type="entry name" value="PbH1"/>
</dbReference>
<comment type="caution">
    <text evidence="2">The sequence shown here is derived from an EMBL/GenBank/DDBJ whole genome shotgun (WGS) entry which is preliminary data.</text>
</comment>
<keyword evidence="3" id="KW-1185">Reference proteome</keyword>
<dbReference type="RefSeq" id="WP_274991983.1">
    <property type="nucleotide sequence ID" value="NZ_JAJQQP010000001.1"/>
</dbReference>
<protein>
    <recommendedName>
        <fullName evidence="4">Parallel beta helix pectate lyase-like protein</fullName>
    </recommendedName>
</protein>
<dbReference type="PROSITE" id="PS51318">
    <property type="entry name" value="TAT"/>
    <property type="match status" value="1"/>
</dbReference>
<dbReference type="InterPro" id="IPR012334">
    <property type="entry name" value="Pectin_lyas_fold"/>
</dbReference>
<gene>
    <name evidence="2" type="ORF">J2S48_002673</name>
</gene>
<proteinExistence type="predicted"/>
<name>A0ABU2CPB0_9MICO</name>
<dbReference type="InterPro" id="IPR011050">
    <property type="entry name" value="Pectin_lyase_fold/virulence"/>
</dbReference>
<keyword evidence="1" id="KW-0732">Signal</keyword>
<sequence>MAPTSQRRPRLLAAGVAALSVVVSLLAAPGVAAAPSGTASDSAVAGAASRSTTAAAAQAAACGDGADALVTGSQSSGFTTTYRGRTVYQGEYYVTAIWEGIGALTPGRTSQEKVSVMASAWIGNNTIDLPSNTAFEVCGTMDVGNVSGRGAIQAVGVRNVSIPNLNMTGAPYFGMRFADVHGLHLGQINLRMSGGLGIRFERDLPGSTDVRMDNVYVSGTGNHGVETWNVDGLRIGTVTARNVAYAGLLLNNTRNATIGTVDGENVGTGTGYATFRMANTNGPGITVDRVRSRGGARGVFCVSNSRGARINNVDLANNGNNSILIENCSDITIGGGTVNGGGEVRLAARSEFPNNRNINITLRVDNTSVRESPCGENTNWYLSGNGSRNIC</sequence>
<dbReference type="EMBL" id="JAVDYE010000001">
    <property type="protein sequence ID" value="MDR7383158.1"/>
    <property type="molecule type" value="Genomic_DNA"/>
</dbReference>